<keyword evidence="2" id="KW-1133">Transmembrane helix</keyword>
<dbReference type="Proteomes" id="UP000765224">
    <property type="component" value="Unassembled WGS sequence"/>
</dbReference>
<feature type="transmembrane region" description="Helical" evidence="2">
    <location>
        <begin position="103"/>
        <end position="123"/>
    </location>
</feature>
<keyword evidence="4" id="KW-1185">Reference proteome</keyword>
<feature type="transmembrane region" description="Helical" evidence="2">
    <location>
        <begin position="185"/>
        <end position="218"/>
    </location>
</feature>
<accession>A0ABS6PA71</accession>
<sequence>MSIRPSMNPTQPPAPLAASDPQPASRRWLAHIVPAALVVLILWLPFGFALTGLIEEWGVLGLFIKHGVFFFADTSSPLAPHALRPLTIFPHALAFWLDSNSFFYWHLLLMLALVIKGASVSYLMEKLTGSLKLGVIACVLVIIYPADTMQLSFRGVHINWALSLALLGSAVFLHGLSLKHKLRACLLSALASALFACACFMYEASLLLACIPALMLFARDGLVTALTQIRPKLAEHAIWVAGPAAYVIYALRTSAVVKSYQAGVVGTDLLSTLKLTYPKLFSVGLLRSTLGGWFDAVRITAEEFANYGYVLAASAVLSVAIMALLRKDNAQPAGTRNSSAMAFNIRLALTGLILILLGYFPFLTSNAHLAISQRTYLFATPGAALLLAAILNGGFSLSKALTGAAIGFFFITGISFQLYQFHHYIEISRTQTAILNDIARQFDGNTEGKTLLILDHGNRLNHTWMFIDESLTGSLSFLYDKPVSSIQVCHLPSKHWQRSDALGRKGRCVEGAQDWTFEYPTSVSGPGVPATPQPANLVIPKASIVTVEIGKSDETPQDTRTVPQGVVEKRYKSIVDTLNAKTRFIRFKDAVATDRYDWTFGKWWSMEIPTHGTGWREAEWEINSFHHHASAWKSERYSSLIFPFKPKDQRTYELKGRFTIFAGTTDRSSMKIALNGQPLALQWSADGTFSATIAHGALKDGDNLLEFDSPTDDSYYGLSARLEGIHIARQP</sequence>
<dbReference type="EMBL" id="JAHSTS010000001">
    <property type="protein sequence ID" value="MBV4457374.1"/>
    <property type="molecule type" value="Genomic_DNA"/>
</dbReference>
<evidence type="ECO:0000313" key="4">
    <source>
        <dbReference type="Proteomes" id="UP000765224"/>
    </source>
</evidence>
<feature type="transmembrane region" description="Helical" evidence="2">
    <location>
        <begin position="307"/>
        <end position="325"/>
    </location>
</feature>
<organism evidence="3 4">
    <name type="scientific">Pseudomonas ekonensis</name>
    <dbReference type="NCBI Taxonomy" id="2842353"/>
    <lineage>
        <taxon>Bacteria</taxon>
        <taxon>Pseudomonadati</taxon>
        <taxon>Pseudomonadota</taxon>
        <taxon>Gammaproteobacteria</taxon>
        <taxon>Pseudomonadales</taxon>
        <taxon>Pseudomonadaceae</taxon>
        <taxon>Pseudomonas</taxon>
    </lineage>
</organism>
<evidence type="ECO:0000313" key="3">
    <source>
        <dbReference type="EMBL" id="MBV4457374.1"/>
    </source>
</evidence>
<feature type="transmembrane region" description="Helical" evidence="2">
    <location>
        <begin position="233"/>
        <end position="251"/>
    </location>
</feature>
<feature type="transmembrane region" description="Helical" evidence="2">
    <location>
        <begin position="158"/>
        <end position="178"/>
    </location>
</feature>
<feature type="transmembrane region" description="Helical" evidence="2">
    <location>
        <begin position="401"/>
        <end position="419"/>
    </location>
</feature>
<proteinExistence type="predicted"/>
<gene>
    <name evidence="3" type="ORF">KVG96_05360</name>
</gene>
<feature type="transmembrane region" description="Helical" evidence="2">
    <location>
        <begin position="375"/>
        <end position="395"/>
    </location>
</feature>
<keyword evidence="2" id="KW-0812">Transmembrane</keyword>
<reference evidence="3 4" key="1">
    <citation type="submission" date="2021-06" db="EMBL/GenBank/DDBJ databases">
        <title>Updating the genus Pseudomonas: Description of 43 new species and partition of the Pseudomonas putida group.</title>
        <authorList>
            <person name="Girard L."/>
            <person name="Lood C."/>
            <person name="Vandamme P."/>
            <person name="Rokni-Zadeh H."/>
            <person name="Van Noort V."/>
            <person name="Hofte M."/>
            <person name="Lavigne R."/>
            <person name="De Mot R."/>
        </authorList>
    </citation>
    <scope>NUCLEOTIDE SEQUENCE [LARGE SCALE GENOMIC DNA]</scope>
    <source>
        <strain evidence="3 4">COR58</strain>
    </source>
</reference>
<evidence type="ECO:0000256" key="1">
    <source>
        <dbReference type="SAM" id="MobiDB-lite"/>
    </source>
</evidence>
<feature type="transmembrane region" description="Helical" evidence="2">
    <location>
        <begin position="345"/>
        <end position="363"/>
    </location>
</feature>
<name>A0ABS6PA71_9PSED</name>
<comment type="caution">
    <text evidence="3">The sequence shown here is derived from an EMBL/GenBank/DDBJ whole genome shotgun (WGS) entry which is preliminary data.</text>
</comment>
<keyword evidence="2" id="KW-0472">Membrane</keyword>
<dbReference type="RefSeq" id="WP_217891110.1">
    <property type="nucleotide sequence ID" value="NZ_JAHSTS010000001.1"/>
</dbReference>
<protein>
    <submittedName>
        <fullName evidence="3">Uncharacterized protein</fullName>
    </submittedName>
</protein>
<evidence type="ECO:0000256" key="2">
    <source>
        <dbReference type="SAM" id="Phobius"/>
    </source>
</evidence>
<feature type="transmembrane region" description="Helical" evidence="2">
    <location>
        <begin position="130"/>
        <end position="146"/>
    </location>
</feature>
<feature type="transmembrane region" description="Helical" evidence="2">
    <location>
        <begin position="28"/>
        <end position="54"/>
    </location>
</feature>
<feature type="region of interest" description="Disordered" evidence="1">
    <location>
        <begin position="1"/>
        <end position="20"/>
    </location>
</feature>